<organism evidence="2 3">
    <name type="scientific">Triticum urartu</name>
    <name type="common">Red wild einkorn</name>
    <name type="synonym">Crithodium urartu</name>
    <dbReference type="NCBI Taxonomy" id="4572"/>
    <lineage>
        <taxon>Eukaryota</taxon>
        <taxon>Viridiplantae</taxon>
        <taxon>Streptophyta</taxon>
        <taxon>Embryophyta</taxon>
        <taxon>Tracheophyta</taxon>
        <taxon>Spermatophyta</taxon>
        <taxon>Magnoliopsida</taxon>
        <taxon>Liliopsida</taxon>
        <taxon>Poales</taxon>
        <taxon>Poaceae</taxon>
        <taxon>BOP clade</taxon>
        <taxon>Pooideae</taxon>
        <taxon>Triticodae</taxon>
        <taxon>Triticeae</taxon>
        <taxon>Triticinae</taxon>
        <taxon>Triticum</taxon>
    </lineage>
</organism>
<reference evidence="2" key="3">
    <citation type="submission" date="2022-06" db="UniProtKB">
        <authorList>
            <consortium name="EnsemblPlants"/>
        </authorList>
    </citation>
    <scope>IDENTIFICATION</scope>
</reference>
<dbReference type="Proteomes" id="UP000015106">
    <property type="component" value="Chromosome 2"/>
</dbReference>
<proteinExistence type="predicted"/>
<feature type="compositionally biased region" description="Acidic residues" evidence="1">
    <location>
        <begin position="45"/>
        <end position="55"/>
    </location>
</feature>
<feature type="region of interest" description="Disordered" evidence="1">
    <location>
        <begin position="45"/>
        <end position="64"/>
    </location>
</feature>
<evidence type="ECO:0000313" key="2">
    <source>
        <dbReference type="EnsemblPlants" id="TuG1812G0200004667.01.T01.cds307441"/>
    </source>
</evidence>
<dbReference type="AlphaFoldDB" id="A0A8R7TL85"/>
<keyword evidence="3" id="KW-1185">Reference proteome</keyword>
<evidence type="ECO:0000313" key="3">
    <source>
        <dbReference type="Proteomes" id="UP000015106"/>
    </source>
</evidence>
<accession>A0A8R7TL85</accession>
<name>A0A8R7TL85_TRIUA</name>
<sequence length="100" mass="10111">MATCSTGAAGYHAWAGRLSCEGGGTSAMAIDAAAASPLFLLFGDPEEEDEDDESEVAGSGDGRLSPAAAAAACAAAISEPMRSGKLRSAREPRMRYAARS</sequence>
<protein>
    <submittedName>
        <fullName evidence="2">Uncharacterized protein</fullName>
    </submittedName>
</protein>
<evidence type="ECO:0000256" key="1">
    <source>
        <dbReference type="SAM" id="MobiDB-lite"/>
    </source>
</evidence>
<reference evidence="2" key="2">
    <citation type="submission" date="2018-03" db="EMBL/GenBank/DDBJ databases">
        <title>The Triticum urartu genome reveals the dynamic nature of wheat genome evolution.</title>
        <authorList>
            <person name="Ling H."/>
            <person name="Ma B."/>
            <person name="Shi X."/>
            <person name="Liu H."/>
            <person name="Dong L."/>
            <person name="Sun H."/>
            <person name="Cao Y."/>
            <person name="Gao Q."/>
            <person name="Zheng S."/>
            <person name="Li Y."/>
            <person name="Yu Y."/>
            <person name="Du H."/>
            <person name="Qi M."/>
            <person name="Li Y."/>
            <person name="Yu H."/>
            <person name="Cui Y."/>
            <person name="Wang N."/>
            <person name="Chen C."/>
            <person name="Wu H."/>
            <person name="Zhao Y."/>
            <person name="Zhang J."/>
            <person name="Li Y."/>
            <person name="Zhou W."/>
            <person name="Zhang B."/>
            <person name="Hu W."/>
            <person name="Eijk M."/>
            <person name="Tang J."/>
            <person name="Witsenboer H."/>
            <person name="Zhao S."/>
            <person name="Li Z."/>
            <person name="Zhang A."/>
            <person name="Wang D."/>
            <person name="Liang C."/>
        </authorList>
    </citation>
    <scope>NUCLEOTIDE SEQUENCE [LARGE SCALE GENOMIC DNA]</scope>
    <source>
        <strain evidence="2">cv. G1812</strain>
    </source>
</reference>
<dbReference type="EnsemblPlants" id="TuG1812G0200004667.01.T01">
    <property type="protein sequence ID" value="TuG1812G0200004667.01.T01.cds307441"/>
    <property type="gene ID" value="TuG1812G0200004667.01"/>
</dbReference>
<dbReference type="Gramene" id="TuG1812G0200004667.01.T01">
    <property type="protein sequence ID" value="TuG1812G0200004667.01.T01.cds307441"/>
    <property type="gene ID" value="TuG1812G0200004667.01"/>
</dbReference>
<reference evidence="3" key="1">
    <citation type="journal article" date="2013" name="Nature">
        <title>Draft genome of the wheat A-genome progenitor Triticum urartu.</title>
        <authorList>
            <person name="Ling H.Q."/>
            <person name="Zhao S."/>
            <person name="Liu D."/>
            <person name="Wang J."/>
            <person name="Sun H."/>
            <person name="Zhang C."/>
            <person name="Fan H."/>
            <person name="Li D."/>
            <person name="Dong L."/>
            <person name="Tao Y."/>
            <person name="Gao C."/>
            <person name="Wu H."/>
            <person name="Li Y."/>
            <person name="Cui Y."/>
            <person name="Guo X."/>
            <person name="Zheng S."/>
            <person name="Wang B."/>
            <person name="Yu K."/>
            <person name="Liang Q."/>
            <person name="Yang W."/>
            <person name="Lou X."/>
            <person name="Chen J."/>
            <person name="Feng M."/>
            <person name="Jian J."/>
            <person name="Zhang X."/>
            <person name="Luo G."/>
            <person name="Jiang Y."/>
            <person name="Liu J."/>
            <person name="Wang Z."/>
            <person name="Sha Y."/>
            <person name="Zhang B."/>
            <person name="Wu H."/>
            <person name="Tang D."/>
            <person name="Shen Q."/>
            <person name="Xue P."/>
            <person name="Zou S."/>
            <person name="Wang X."/>
            <person name="Liu X."/>
            <person name="Wang F."/>
            <person name="Yang Y."/>
            <person name="An X."/>
            <person name="Dong Z."/>
            <person name="Zhang K."/>
            <person name="Zhang X."/>
            <person name="Luo M.C."/>
            <person name="Dvorak J."/>
            <person name="Tong Y."/>
            <person name="Wang J."/>
            <person name="Yang H."/>
            <person name="Li Z."/>
            <person name="Wang D."/>
            <person name="Zhang A."/>
            <person name="Wang J."/>
        </authorList>
    </citation>
    <scope>NUCLEOTIDE SEQUENCE</scope>
    <source>
        <strain evidence="3">cv. G1812</strain>
    </source>
</reference>